<dbReference type="AlphaFoldDB" id="V5C931"/>
<reference evidence="2 3" key="1">
    <citation type="journal article" date="2013" name="Genome Announc.">
        <title>Draft Genome Sequence of the Methanotrophic Gammaproteobacterium Methyloglobulus morosus DSM 22980 Strain KoM1.</title>
        <authorList>
            <person name="Poehlein A."/>
            <person name="Deutzmann J.S."/>
            <person name="Daniel R."/>
            <person name="Simeonova D.D."/>
        </authorList>
    </citation>
    <scope>NUCLEOTIDE SEQUENCE [LARGE SCALE GENOMIC DNA]</scope>
    <source>
        <strain evidence="2 3">KoM1</strain>
    </source>
</reference>
<evidence type="ECO:0000313" key="2">
    <source>
        <dbReference type="EMBL" id="ESS73263.1"/>
    </source>
</evidence>
<dbReference type="Proteomes" id="UP000017842">
    <property type="component" value="Unassembled WGS sequence"/>
</dbReference>
<evidence type="ECO:0000256" key="1">
    <source>
        <dbReference type="SAM" id="Phobius"/>
    </source>
</evidence>
<keyword evidence="1" id="KW-1133">Transmembrane helix</keyword>
<name>V5C931_9GAMM</name>
<proteinExistence type="predicted"/>
<accession>V5C931</accession>
<gene>
    <name evidence="2" type="ORF">MGMO_27c00060</name>
</gene>
<protein>
    <submittedName>
        <fullName evidence="2">Uncharacterized protein</fullName>
    </submittedName>
</protein>
<keyword evidence="3" id="KW-1185">Reference proteome</keyword>
<keyword evidence="1" id="KW-0812">Transmembrane</keyword>
<dbReference type="RefSeq" id="WP_023493739.1">
    <property type="nucleotide sequence ID" value="NZ_AYLO01000027.1"/>
</dbReference>
<evidence type="ECO:0000313" key="3">
    <source>
        <dbReference type="Proteomes" id="UP000017842"/>
    </source>
</evidence>
<keyword evidence="1" id="KW-0472">Membrane</keyword>
<sequence length="148" mass="16337">MDWTNFLLGVGASLVAAAIWQVFISVASYVPSKYPDIRGNWKASYIENGNQVCDTIHVKRQFGRKISGTIHSPGEGNDDVVYSFKGEFISNMDFKVSFTPVSQIHTDYGVGLFHINNNGAKISGSTISFNFESGKLEPREVLGVRENV</sequence>
<comment type="caution">
    <text evidence="2">The sequence shown here is derived from an EMBL/GenBank/DDBJ whole genome shotgun (WGS) entry which is preliminary data.</text>
</comment>
<feature type="transmembrane region" description="Helical" evidence="1">
    <location>
        <begin position="6"/>
        <end position="30"/>
    </location>
</feature>
<dbReference type="EMBL" id="AYLO01000027">
    <property type="protein sequence ID" value="ESS73263.1"/>
    <property type="molecule type" value="Genomic_DNA"/>
</dbReference>
<organism evidence="2 3">
    <name type="scientific">Methyloglobulus morosus KoM1</name>
    <dbReference type="NCBI Taxonomy" id="1116472"/>
    <lineage>
        <taxon>Bacteria</taxon>
        <taxon>Pseudomonadati</taxon>
        <taxon>Pseudomonadota</taxon>
        <taxon>Gammaproteobacteria</taxon>
        <taxon>Methylococcales</taxon>
        <taxon>Methylococcaceae</taxon>
        <taxon>Methyloglobulus</taxon>
    </lineage>
</organism>